<dbReference type="SUPFAM" id="SSF143865">
    <property type="entry name" value="CorA soluble domain-like"/>
    <property type="match status" value="1"/>
</dbReference>
<dbReference type="GO" id="GO:0000287">
    <property type="term" value="F:magnesium ion binding"/>
    <property type="evidence" value="ECO:0007669"/>
    <property type="project" value="TreeGrafter"/>
</dbReference>
<organism evidence="9 10">
    <name type="scientific">Ruminiclostridium herbifermentans</name>
    <dbReference type="NCBI Taxonomy" id="2488810"/>
    <lineage>
        <taxon>Bacteria</taxon>
        <taxon>Bacillati</taxon>
        <taxon>Bacillota</taxon>
        <taxon>Clostridia</taxon>
        <taxon>Eubacteriales</taxon>
        <taxon>Oscillospiraceae</taxon>
        <taxon>Ruminiclostridium</taxon>
    </lineage>
</organism>
<keyword evidence="7 8" id="KW-0472">Membrane</keyword>
<dbReference type="EMBL" id="CP061336">
    <property type="protein sequence ID" value="QNU65975.1"/>
    <property type="molecule type" value="Genomic_DNA"/>
</dbReference>
<dbReference type="GO" id="GO:0005886">
    <property type="term" value="C:plasma membrane"/>
    <property type="evidence" value="ECO:0007669"/>
    <property type="project" value="UniProtKB-SubCell"/>
</dbReference>
<evidence type="ECO:0000256" key="5">
    <source>
        <dbReference type="ARBA" id="ARBA00022692"/>
    </source>
</evidence>
<feature type="transmembrane region" description="Helical" evidence="8">
    <location>
        <begin position="296"/>
        <end position="316"/>
    </location>
</feature>
<dbReference type="GO" id="GO:0015095">
    <property type="term" value="F:magnesium ion transmembrane transporter activity"/>
    <property type="evidence" value="ECO:0007669"/>
    <property type="project" value="UniProtKB-UniRule"/>
</dbReference>
<dbReference type="Gene3D" id="1.20.58.340">
    <property type="entry name" value="Magnesium transport protein CorA, transmembrane region"/>
    <property type="match status" value="2"/>
</dbReference>
<sequence length="354" mass="41801">MHKIIKSRSKNRGLPPGSLVYIGDKKRDKTLISLIEYDEEFFEQRELKLDDLSELDYNRKTVKWINVEGLYQIDILSRIGEVFDIHPLAMEDILNTDHRPKIEYYDKYMYISAKMLFYNSKDNEFNIEQISFILGSNYIISFSERDIDVFEPVIKRLQQGMIRERKLSADYLLYCLLDIIVDDYFNVLECISETIEAAEDDMINHTSDKTLITINKLKRQVLFMHKGVWPLRDVLSSLGRGDSHLIKEATEIYIRDLYEHVVQVMDTTETLRDILSGMMDVYLSSTSNRMNEIMKVLTIISTVFMPLSFIVGVYGMNIPNMPELSWRWMYPALWLVMLSIAGTMLYYFKKKKWW</sequence>
<dbReference type="Gene3D" id="3.30.460.20">
    <property type="entry name" value="CorA soluble domain-like"/>
    <property type="match status" value="1"/>
</dbReference>
<proteinExistence type="inferred from homology"/>
<dbReference type="Pfam" id="PF01544">
    <property type="entry name" value="CorA"/>
    <property type="match status" value="1"/>
</dbReference>
<dbReference type="AlphaFoldDB" id="A0A4U7JIZ1"/>
<dbReference type="InterPro" id="IPR002523">
    <property type="entry name" value="MgTranspt_CorA/ZnTranspt_ZntB"/>
</dbReference>
<dbReference type="PANTHER" id="PTHR46494:SF1">
    <property type="entry name" value="CORA FAMILY METAL ION TRANSPORTER (EUROFUNG)"/>
    <property type="match status" value="1"/>
</dbReference>
<evidence type="ECO:0000256" key="7">
    <source>
        <dbReference type="ARBA" id="ARBA00023136"/>
    </source>
</evidence>
<evidence type="ECO:0000313" key="10">
    <source>
        <dbReference type="Proteomes" id="UP000306409"/>
    </source>
</evidence>
<dbReference type="PANTHER" id="PTHR46494">
    <property type="entry name" value="CORA FAMILY METAL ION TRANSPORTER (EUROFUNG)"/>
    <property type="match status" value="1"/>
</dbReference>
<dbReference type="GO" id="GO:0015087">
    <property type="term" value="F:cobalt ion transmembrane transporter activity"/>
    <property type="evidence" value="ECO:0007669"/>
    <property type="project" value="UniProtKB-UniRule"/>
</dbReference>
<accession>A0A4U7JIZ1</accession>
<evidence type="ECO:0000256" key="1">
    <source>
        <dbReference type="ARBA" id="ARBA00004651"/>
    </source>
</evidence>
<dbReference type="KEGG" id="rher:EHE19_013910"/>
<dbReference type="NCBIfam" id="TIGR00383">
    <property type="entry name" value="corA"/>
    <property type="match status" value="1"/>
</dbReference>
<keyword evidence="8" id="KW-0460">Magnesium</keyword>
<dbReference type="Proteomes" id="UP000306409">
    <property type="component" value="Chromosome"/>
</dbReference>
<dbReference type="InterPro" id="IPR045861">
    <property type="entry name" value="CorA_cytoplasmic_dom"/>
</dbReference>
<keyword evidence="8" id="KW-0406">Ion transport</keyword>
<dbReference type="InterPro" id="IPR004488">
    <property type="entry name" value="Mg/Co-transport_prot_CorA"/>
</dbReference>
<dbReference type="CDD" id="cd12828">
    <property type="entry name" value="TmCorA-like_1"/>
    <property type="match status" value="1"/>
</dbReference>
<keyword evidence="4 8" id="KW-1003">Cell membrane</keyword>
<keyword evidence="3 8" id="KW-0813">Transport</keyword>
<comment type="similarity">
    <text evidence="2 8">Belongs to the CorA metal ion transporter (MIT) (TC 1.A.35) family.</text>
</comment>
<evidence type="ECO:0000256" key="6">
    <source>
        <dbReference type="ARBA" id="ARBA00022989"/>
    </source>
</evidence>
<dbReference type="GO" id="GO:0050897">
    <property type="term" value="F:cobalt ion binding"/>
    <property type="evidence" value="ECO:0007669"/>
    <property type="project" value="TreeGrafter"/>
</dbReference>
<evidence type="ECO:0000256" key="4">
    <source>
        <dbReference type="ARBA" id="ARBA00022475"/>
    </source>
</evidence>
<keyword evidence="6 8" id="KW-1133">Transmembrane helix</keyword>
<reference evidence="9 10" key="1">
    <citation type="submission" date="2020-09" db="EMBL/GenBank/DDBJ databases">
        <title>Characterization and genome sequencing of Ruminiclostridium sp. nov. MA18.</title>
        <authorList>
            <person name="Rettenmaier R."/>
            <person name="Kowollik M.-L."/>
            <person name="Liebl W."/>
            <person name="Zverlov V."/>
        </authorList>
    </citation>
    <scope>NUCLEOTIDE SEQUENCE [LARGE SCALE GENOMIC DNA]</scope>
    <source>
        <strain evidence="9 10">MA18</strain>
    </source>
</reference>
<dbReference type="InterPro" id="IPR045863">
    <property type="entry name" value="CorA_TM1_TM2"/>
</dbReference>
<evidence type="ECO:0000256" key="8">
    <source>
        <dbReference type="RuleBase" id="RU362010"/>
    </source>
</evidence>
<keyword evidence="5 8" id="KW-0812">Transmembrane</keyword>
<feature type="transmembrane region" description="Helical" evidence="8">
    <location>
        <begin position="328"/>
        <end position="348"/>
    </location>
</feature>
<evidence type="ECO:0000256" key="2">
    <source>
        <dbReference type="ARBA" id="ARBA00009765"/>
    </source>
</evidence>
<evidence type="ECO:0000256" key="3">
    <source>
        <dbReference type="ARBA" id="ARBA00022448"/>
    </source>
</evidence>
<gene>
    <name evidence="8 9" type="primary">corA</name>
    <name evidence="9" type="ORF">EHE19_013910</name>
</gene>
<dbReference type="SUPFAM" id="SSF144083">
    <property type="entry name" value="Magnesium transport protein CorA, transmembrane region"/>
    <property type="match status" value="1"/>
</dbReference>
<evidence type="ECO:0000313" key="9">
    <source>
        <dbReference type="EMBL" id="QNU65975.1"/>
    </source>
</evidence>
<comment type="function">
    <text evidence="8">Mediates influx of magnesium ions.</text>
</comment>
<comment type="subcellular location">
    <subcellularLocation>
        <location evidence="1">Cell membrane</location>
        <topology evidence="1">Multi-pass membrane protein</topology>
    </subcellularLocation>
    <subcellularLocation>
        <location evidence="8">Membrane</location>
        <topology evidence="8">Multi-pass membrane protein</topology>
    </subcellularLocation>
</comment>
<name>A0A4U7JIZ1_9FIRM</name>
<dbReference type="OrthoDB" id="9803416at2"/>
<keyword evidence="10" id="KW-1185">Reference proteome</keyword>
<dbReference type="FunFam" id="1.20.58.340:FF:000012">
    <property type="entry name" value="Magnesium transport protein CorA"/>
    <property type="match status" value="1"/>
</dbReference>
<protein>
    <recommendedName>
        <fullName evidence="8">Magnesium transport protein CorA</fullName>
    </recommendedName>
</protein>
<dbReference type="RefSeq" id="WP_137696722.1">
    <property type="nucleotide sequence ID" value="NZ_CP061336.1"/>
</dbReference>